<protein>
    <recommendedName>
        <fullName evidence="4">ABC transporter permease</fullName>
    </recommendedName>
</protein>
<evidence type="ECO:0000313" key="3">
    <source>
        <dbReference type="Proteomes" id="UP001519308"/>
    </source>
</evidence>
<evidence type="ECO:0008006" key="4">
    <source>
        <dbReference type="Google" id="ProtNLM"/>
    </source>
</evidence>
<evidence type="ECO:0000313" key="2">
    <source>
        <dbReference type="EMBL" id="MBP2021971.1"/>
    </source>
</evidence>
<evidence type="ECO:0000256" key="1">
    <source>
        <dbReference type="SAM" id="Phobius"/>
    </source>
</evidence>
<comment type="caution">
    <text evidence="2">The sequence shown here is derived from an EMBL/GenBank/DDBJ whole genome shotgun (WGS) entry which is preliminary data.</text>
</comment>
<keyword evidence="1" id="KW-0472">Membrane</keyword>
<sequence length="241" mass="26955">MMFNILRAEYIKLKGSQFVAIMIIITLGPLFNGISVASKLREIDDKVNAVEAIYDFSIQGYTMIILPTIIILIFLINMREERINGGIKEVLTLPVTKKQVYFSKLIVGVLLVALSLFSFFIVLVGAAFLQNSIMISSVGLVMLRMIKIFLVSLGIIGIQFYLSINYESVTVPLGLGFCFLIPSFFISSSDYSILYPWGYMSTINNSVGMDLSNILMIIISIIIFCSVSILGYIKFRKTDIC</sequence>
<feature type="transmembrane region" description="Helical" evidence="1">
    <location>
        <begin position="105"/>
        <end position="129"/>
    </location>
</feature>
<name>A0ABS4K2G3_9CLOT</name>
<feature type="transmembrane region" description="Helical" evidence="1">
    <location>
        <begin position="58"/>
        <end position="78"/>
    </location>
</feature>
<feature type="transmembrane region" description="Helical" evidence="1">
    <location>
        <begin position="174"/>
        <end position="194"/>
    </location>
</feature>
<reference evidence="2 3" key="1">
    <citation type="submission" date="2021-03" db="EMBL/GenBank/DDBJ databases">
        <title>Genomic Encyclopedia of Type Strains, Phase IV (KMG-IV): sequencing the most valuable type-strain genomes for metagenomic binning, comparative biology and taxonomic classification.</title>
        <authorList>
            <person name="Goeker M."/>
        </authorList>
    </citation>
    <scope>NUCLEOTIDE SEQUENCE [LARGE SCALE GENOMIC DNA]</scope>
    <source>
        <strain evidence="2 3">DSM 28650</strain>
    </source>
</reference>
<accession>A0ABS4K2G3</accession>
<dbReference type="EMBL" id="JAGGLL010000011">
    <property type="protein sequence ID" value="MBP2021971.1"/>
    <property type="molecule type" value="Genomic_DNA"/>
</dbReference>
<keyword evidence="1" id="KW-0812">Transmembrane</keyword>
<proteinExistence type="predicted"/>
<dbReference type="Pfam" id="PF12730">
    <property type="entry name" value="ABC2_membrane_4"/>
    <property type="match status" value="1"/>
</dbReference>
<dbReference type="CDD" id="cd21809">
    <property type="entry name" value="ABC-2_lan_permease-like"/>
    <property type="match status" value="1"/>
</dbReference>
<feature type="transmembrane region" description="Helical" evidence="1">
    <location>
        <begin position="141"/>
        <end position="162"/>
    </location>
</feature>
<feature type="transmembrane region" description="Helical" evidence="1">
    <location>
        <begin position="20"/>
        <end position="38"/>
    </location>
</feature>
<feature type="transmembrane region" description="Helical" evidence="1">
    <location>
        <begin position="214"/>
        <end position="233"/>
    </location>
</feature>
<dbReference type="RefSeq" id="WP_209649500.1">
    <property type="nucleotide sequence ID" value="NZ_JAGGLL010000011.1"/>
</dbReference>
<dbReference type="Proteomes" id="UP001519308">
    <property type="component" value="Unassembled WGS sequence"/>
</dbReference>
<gene>
    <name evidence="2" type="ORF">J2Z44_001767</name>
</gene>
<keyword evidence="3" id="KW-1185">Reference proteome</keyword>
<keyword evidence="1" id="KW-1133">Transmembrane helix</keyword>
<organism evidence="2 3">
    <name type="scientific">Clostridium punense</name>
    <dbReference type="NCBI Taxonomy" id="1054297"/>
    <lineage>
        <taxon>Bacteria</taxon>
        <taxon>Bacillati</taxon>
        <taxon>Bacillota</taxon>
        <taxon>Clostridia</taxon>
        <taxon>Eubacteriales</taxon>
        <taxon>Clostridiaceae</taxon>
        <taxon>Clostridium</taxon>
    </lineage>
</organism>